<name>A0A0A2W2K3_BEABA</name>
<evidence type="ECO:0000313" key="1">
    <source>
        <dbReference type="EMBL" id="KGQ07159.1"/>
    </source>
</evidence>
<dbReference type="Proteomes" id="UP000030106">
    <property type="component" value="Unassembled WGS sequence"/>
</dbReference>
<dbReference type="EMBL" id="ANFO01000726">
    <property type="protein sequence ID" value="KGQ07159.1"/>
    <property type="molecule type" value="Genomic_DNA"/>
</dbReference>
<gene>
    <name evidence="1" type="ORF">BBAD15_g7504</name>
</gene>
<sequence length="219" mass="24331">MMKFGLPRIIPVLLAGVQCVFAIIRTEQLLSDGTVHITFSNFTNTEAIVNAVAWRQRASANKYVECYDTKTYWDYWWYGAGPILVCGKGQSCSVPKGEALRINYSIGGGGGMDLSKLLHLSSQFNGGYDWSGWVTTYVQHDINWRGPADNRLWLKQWFAVTEAYCRACYGSSPGAPGYSCDSWDSNKGWMPCKDGSCYEYSVSSAYGRCDSGNHCQLGP</sequence>
<organism evidence="1 2">
    <name type="scientific">Beauveria bassiana D1-5</name>
    <dbReference type="NCBI Taxonomy" id="1245745"/>
    <lineage>
        <taxon>Eukaryota</taxon>
        <taxon>Fungi</taxon>
        <taxon>Dikarya</taxon>
        <taxon>Ascomycota</taxon>
        <taxon>Pezizomycotina</taxon>
        <taxon>Sordariomycetes</taxon>
        <taxon>Hypocreomycetidae</taxon>
        <taxon>Hypocreales</taxon>
        <taxon>Cordycipitaceae</taxon>
        <taxon>Beauveria</taxon>
    </lineage>
</organism>
<dbReference type="AlphaFoldDB" id="A0A0A2W2K3"/>
<protein>
    <submittedName>
        <fullName evidence="1">Uncharacterized protein</fullName>
    </submittedName>
</protein>
<comment type="caution">
    <text evidence="1">The sequence shown here is derived from an EMBL/GenBank/DDBJ whole genome shotgun (WGS) entry which is preliminary data.</text>
</comment>
<proteinExistence type="predicted"/>
<evidence type="ECO:0000313" key="2">
    <source>
        <dbReference type="Proteomes" id="UP000030106"/>
    </source>
</evidence>
<dbReference type="OrthoDB" id="4862028at2759"/>
<dbReference type="HOGENOM" id="CLU_1261287_0_0_1"/>
<reference evidence="1 2" key="1">
    <citation type="submission" date="2012-10" db="EMBL/GenBank/DDBJ databases">
        <title>Genome sequencing and analysis of entomopathogenic fungi Beauveria bassiana D1-5.</title>
        <authorList>
            <person name="Li Q."/>
            <person name="Wang L."/>
            <person name="Zhang Z."/>
            <person name="Wang Q."/>
            <person name="Ren J."/>
            <person name="Wang M."/>
            <person name="Xu W."/>
            <person name="Wang J."/>
            <person name="Lu Y."/>
            <person name="Du Q."/>
            <person name="Sun Z."/>
        </authorList>
    </citation>
    <scope>NUCLEOTIDE SEQUENCE [LARGE SCALE GENOMIC DNA]</scope>
    <source>
        <strain evidence="1 2">D1-5</strain>
    </source>
</reference>
<accession>A0A0A2W2K3</accession>